<proteinExistence type="predicted"/>
<feature type="non-terminal residue" evidence="2">
    <location>
        <position position="49"/>
    </location>
</feature>
<evidence type="ECO:0000256" key="1">
    <source>
        <dbReference type="SAM" id="MobiDB-lite"/>
    </source>
</evidence>
<dbReference type="EMBL" id="BKCJ011998757">
    <property type="protein sequence ID" value="GFD63813.1"/>
    <property type="molecule type" value="Genomic_DNA"/>
</dbReference>
<organism evidence="2">
    <name type="scientific">Tanacetum cinerariifolium</name>
    <name type="common">Dalmatian daisy</name>
    <name type="synonym">Chrysanthemum cinerariifolium</name>
    <dbReference type="NCBI Taxonomy" id="118510"/>
    <lineage>
        <taxon>Eukaryota</taxon>
        <taxon>Viridiplantae</taxon>
        <taxon>Streptophyta</taxon>
        <taxon>Embryophyta</taxon>
        <taxon>Tracheophyta</taxon>
        <taxon>Spermatophyta</taxon>
        <taxon>Magnoliopsida</taxon>
        <taxon>eudicotyledons</taxon>
        <taxon>Gunneridae</taxon>
        <taxon>Pentapetalae</taxon>
        <taxon>asterids</taxon>
        <taxon>campanulids</taxon>
        <taxon>Asterales</taxon>
        <taxon>Asteraceae</taxon>
        <taxon>Asteroideae</taxon>
        <taxon>Anthemideae</taxon>
        <taxon>Anthemidinae</taxon>
        <taxon>Tanacetum</taxon>
    </lineage>
</organism>
<dbReference type="AlphaFoldDB" id="A0A699XWX6"/>
<name>A0A699XWX6_TANCI</name>
<gene>
    <name evidence="2" type="ORF">Tci_935782</name>
</gene>
<reference evidence="2" key="1">
    <citation type="journal article" date="2019" name="Sci. Rep.">
        <title>Draft genome of Tanacetum cinerariifolium, the natural source of mosquito coil.</title>
        <authorList>
            <person name="Yamashiro T."/>
            <person name="Shiraishi A."/>
            <person name="Satake H."/>
            <person name="Nakayama K."/>
        </authorList>
    </citation>
    <scope>NUCLEOTIDE SEQUENCE</scope>
</reference>
<feature type="region of interest" description="Disordered" evidence="1">
    <location>
        <begin position="1"/>
        <end position="49"/>
    </location>
</feature>
<comment type="caution">
    <text evidence="2">The sequence shown here is derived from an EMBL/GenBank/DDBJ whole genome shotgun (WGS) entry which is preliminary data.</text>
</comment>
<feature type="compositionally biased region" description="Acidic residues" evidence="1">
    <location>
        <begin position="23"/>
        <end position="43"/>
    </location>
</feature>
<sequence length="49" mass="5885">MDNRFMMETDEDDAYVFEREGESQEEDFMESESEGEEEEAEQLEEMKPP</sequence>
<protein>
    <submittedName>
        <fullName evidence="2">Uncharacterized protein</fullName>
    </submittedName>
</protein>
<evidence type="ECO:0000313" key="2">
    <source>
        <dbReference type="EMBL" id="GFD63813.1"/>
    </source>
</evidence>
<accession>A0A699XWX6</accession>